<dbReference type="GO" id="GO:0009289">
    <property type="term" value="C:pilus"/>
    <property type="evidence" value="ECO:0007669"/>
    <property type="project" value="UniProtKB-SubCell"/>
</dbReference>
<dbReference type="Gene3D" id="2.60.40.1090">
    <property type="entry name" value="Fimbrial-type adhesion domain"/>
    <property type="match status" value="1"/>
</dbReference>
<keyword evidence="3 5" id="KW-0732">Signal</keyword>
<comment type="similarity">
    <text evidence="2">Belongs to the fimbrial protein family.</text>
</comment>
<evidence type="ECO:0000256" key="4">
    <source>
        <dbReference type="ARBA" id="ARBA00023263"/>
    </source>
</evidence>
<evidence type="ECO:0000256" key="1">
    <source>
        <dbReference type="ARBA" id="ARBA00004561"/>
    </source>
</evidence>
<evidence type="ECO:0000256" key="3">
    <source>
        <dbReference type="ARBA" id="ARBA00022729"/>
    </source>
</evidence>
<dbReference type="Proteomes" id="UP000069162">
    <property type="component" value="Chromosome"/>
</dbReference>
<dbReference type="Pfam" id="PF00419">
    <property type="entry name" value="Fimbrial"/>
    <property type="match status" value="1"/>
</dbReference>
<dbReference type="InterPro" id="IPR008966">
    <property type="entry name" value="Adhesion_dom_sf"/>
</dbReference>
<dbReference type="PANTHER" id="PTHR33420">
    <property type="entry name" value="FIMBRIAL SUBUNIT ELFA-RELATED"/>
    <property type="match status" value="1"/>
</dbReference>
<comment type="subcellular location">
    <subcellularLocation>
        <location evidence="1">Fimbrium</location>
    </subcellularLocation>
</comment>
<dbReference type="RefSeq" id="WP_062740935.1">
    <property type="nucleotide sequence ID" value="NZ_CP012871.1"/>
</dbReference>
<sequence length="335" mass="35643">MNNKSITAFTLLTATLLFSLIAHADIINTNTTGRNTFSHRLSNLYIPEAVGGETWFDDQNQYNKLDIVASGTAAYADITVAGTVVGTTAEGANIYATDNSGIGIAYELNYSTPGATSPQYAYVYPNKLTFNGSGYSLNGYMHLKYALVRLTQFVPAGPITQLPTVTVNYHNLGASGYPDLSVVTLQGISAQPQITACNINAPGSITLPPVNGNSLVEGAQGITDAPQITLTNCPGAINNIIYDFAATYYNTHSYVNGIFTTKQGDGYAKNVYIQLQDATGTGIHINSPLTLPGYTGSGNYAIPNFRIAYFIDSGTLNTVTAGKVETAIDFTVIYN</sequence>
<reference evidence="8" key="1">
    <citation type="submission" date="2015-10" db="EMBL/GenBank/DDBJ databases">
        <title>Complete Genome Sequencing of Klebsiella sp. strain G5.</title>
        <authorList>
            <person name="Chan K.-G."/>
            <person name="Chen J.-W."/>
        </authorList>
    </citation>
    <scope>NUCLEOTIDE SEQUENCE [LARGE SCALE GENOMIC DNA]</scope>
    <source>
        <strain evidence="8">G5</strain>
    </source>
</reference>
<dbReference type="EMBL" id="CP012871">
    <property type="protein sequence ID" value="ALR76373.1"/>
    <property type="molecule type" value="Genomic_DNA"/>
</dbReference>
<protein>
    <recommendedName>
        <fullName evidence="6">Fimbrial-type adhesion domain-containing protein</fullName>
    </recommendedName>
</protein>
<dbReference type="AlphaFoldDB" id="A0A806X9T0"/>
<feature type="chain" id="PRO_5032392536" description="Fimbrial-type adhesion domain-containing protein" evidence="5">
    <location>
        <begin position="25"/>
        <end position="335"/>
    </location>
</feature>
<name>A0A806X9T0_9ENTR</name>
<keyword evidence="4" id="KW-0281">Fimbrium</keyword>
<dbReference type="GO" id="GO:0043709">
    <property type="term" value="P:cell adhesion involved in single-species biofilm formation"/>
    <property type="evidence" value="ECO:0007669"/>
    <property type="project" value="TreeGrafter"/>
</dbReference>
<accession>A0A806X9T0</accession>
<gene>
    <name evidence="7" type="ORF">AO703_08715</name>
</gene>
<evidence type="ECO:0000256" key="2">
    <source>
        <dbReference type="ARBA" id="ARBA00006671"/>
    </source>
</evidence>
<evidence type="ECO:0000313" key="7">
    <source>
        <dbReference type="EMBL" id="ALR76373.1"/>
    </source>
</evidence>
<organism evidence="7 8">
    <name type="scientific">[Enterobacter] lignolyticus</name>
    <dbReference type="NCBI Taxonomy" id="1334193"/>
    <lineage>
        <taxon>Bacteria</taxon>
        <taxon>Pseudomonadati</taxon>
        <taxon>Pseudomonadota</taxon>
        <taxon>Gammaproteobacteria</taxon>
        <taxon>Enterobacterales</taxon>
        <taxon>Enterobacteriaceae</taxon>
        <taxon>Pluralibacter</taxon>
    </lineage>
</organism>
<dbReference type="InterPro" id="IPR036937">
    <property type="entry name" value="Adhesion_dom_fimbrial_sf"/>
</dbReference>
<proteinExistence type="inferred from homology"/>
<dbReference type="KEGG" id="kle:AO703_08715"/>
<dbReference type="PANTHER" id="PTHR33420:SF3">
    <property type="entry name" value="FIMBRIAL SUBUNIT ELFA"/>
    <property type="match status" value="1"/>
</dbReference>
<feature type="domain" description="Fimbrial-type adhesion" evidence="6">
    <location>
        <begin position="195"/>
        <end position="334"/>
    </location>
</feature>
<evidence type="ECO:0000256" key="5">
    <source>
        <dbReference type="SAM" id="SignalP"/>
    </source>
</evidence>
<dbReference type="OrthoDB" id="6631532at2"/>
<feature type="signal peptide" evidence="5">
    <location>
        <begin position="1"/>
        <end position="24"/>
    </location>
</feature>
<dbReference type="InterPro" id="IPR050263">
    <property type="entry name" value="Bact_Fimbrial_Adh_Pro"/>
</dbReference>
<evidence type="ECO:0000259" key="6">
    <source>
        <dbReference type="Pfam" id="PF00419"/>
    </source>
</evidence>
<dbReference type="SUPFAM" id="SSF49401">
    <property type="entry name" value="Bacterial adhesins"/>
    <property type="match status" value="1"/>
</dbReference>
<evidence type="ECO:0000313" key="8">
    <source>
        <dbReference type="Proteomes" id="UP000069162"/>
    </source>
</evidence>
<dbReference type="InterPro" id="IPR000259">
    <property type="entry name" value="Adhesion_dom_fimbrial"/>
</dbReference>